<sequence length="138" mass="14088">MHSTLHKAGSILVAATLALGSASTWATNWNVNVGNPNGLTFSPQILNISAGDTVTFTNGGGQHNITSDPGAVTTFHCSVACGTAPTGNPSAALWSQVITFSTPGTVGYHCEMHGAPGSGMFGTINVTIPVELQSFEID</sequence>
<evidence type="ECO:0000256" key="2">
    <source>
        <dbReference type="ARBA" id="ARBA00023008"/>
    </source>
</evidence>
<feature type="signal peptide" evidence="3">
    <location>
        <begin position="1"/>
        <end position="26"/>
    </location>
</feature>
<dbReference type="EMBL" id="BAAAEU010000004">
    <property type="protein sequence ID" value="GAA0709415.1"/>
    <property type="molecule type" value="Genomic_DNA"/>
</dbReference>
<dbReference type="InterPro" id="IPR008972">
    <property type="entry name" value="Cupredoxin"/>
</dbReference>
<dbReference type="InterPro" id="IPR000923">
    <property type="entry name" value="BlueCu_1"/>
</dbReference>
<comment type="caution">
    <text evidence="5">The sequence shown here is derived from an EMBL/GenBank/DDBJ whole genome shotgun (WGS) entry which is preliminary data.</text>
</comment>
<feature type="domain" description="Blue (type 1) copper" evidence="4">
    <location>
        <begin position="34"/>
        <end position="126"/>
    </location>
</feature>
<keyword evidence="6" id="KW-1185">Reference proteome</keyword>
<accession>A0ABP3TJV3</accession>
<keyword evidence="2" id="KW-0186">Copper</keyword>
<keyword evidence="3" id="KW-0732">Signal</keyword>
<dbReference type="Proteomes" id="UP001501523">
    <property type="component" value="Unassembled WGS sequence"/>
</dbReference>
<feature type="chain" id="PRO_5046689934" description="Blue (type 1) copper domain-containing protein" evidence="3">
    <location>
        <begin position="27"/>
        <end position="138"/>
    </location>
</feature>
<name>A0ABP3TJV3_9GAMM</name>
<evidence type="ECO:0000256" key="3">
    <source>
        <dbReference type="SAM" id="SignalP"/>
    </source>
</evidence>
<dbReference type="Gene3D" id="2.60.40.420">
    <property type="entry name" value="Cupredoxins - blue copper proteins"/>
    <property type="match status" value="1"/>
</dbReference>
<proteinExistence type="predicted"/>
<reference evidence="6" key="1">
    <citation type="journal article" date="2019" name="Int. J. Syst. Evol. Microbiol.">
        <title>The Global Catalogue of Microorganisms (GCM) 10K type strain sequencing project: providing services to taxonomists for standard genome sequencing and annotation.</title>
        <authorList>
            <consortium name="The Broad Institute Genomics Platform"/>
            <consortium name="The Broad Institute Genome Sequencing Center for Infectious Disease"/>
            <person name="Wu L."/>
            <person name="Ma J."/>
        </authorList>
    </citation>
    <scope>NUCLEOTIDE SEQUENCE [LARGE SCALE GENOMIC DNA]</scope>
    <source>
        <strain evidence="6">JCM 15421</strain>
    </source>
</reference>
<keyword evidence="1" id="KW-0479">Metal-binding</keyword>
<evidence type="ECO:0000313" key="6">
    <source>
        <dbReference type="Proteomes" id="UP001501523"/>
    </source>
</evidence>
<evidence type="ECO:0000256" key="1">
    <source>
        <dbReference type="ARBA" id="ARBA00022723"/>
    </source>
</evidence>
<gene>
    <name evidence="5" type="ORF">GCM10009105_09860</name>
</gene>
<organism evidence="5 6">
    <name type="scientific">Dokdonella soli</name>
    <dbReference type="NCBI Taxonomy" id="529810"/>
    <lineage>
        <taxon>Bacteria</taxon>
        <taxon>Pseudomonadati</taxon>
        <taxon>Pseudomonadota</taxon>
        <taxon>Gammaproteobacteria</taxon>
        <taxon>Lysobacterales</taxon>
        <taxon>Rhodanobacteraceae</taxon>
        <taxon>Dokdonella</taxon>
    </lineage>
</organism>
<evidence type="ECO:0000259" key="4">
    <source>
        <dbReference type="Pfam" id="PF00127"/>
    </source>
</evidence>
<evidence type="ECO:0000313" key="5">
    <source>
        <dbReference type="EMBL" id="GAA0709415.1"/>
    </source>
</evidence>
<dbReference type="Pfam" id="PF00127">
    <property type="entry name" value="Copper-bind"/>
    <property type="match status" value="1"/>
</dbReference>
<protein>
    <recommendedName>
        <fullName evidence="4">Blue (type 1) copper domain-containing protein</fullName>
    </recommendedName>
</protein>
<dbReference type="SUPFAM" id="SSF49503">
    <property type="entry name" value="Cupredoxins"/>
    <property type="match status" value="1"/>
</dbReference>